<protein>
    <submittedName>
        <fullName evidence="2">ATP-binding protein</fullName>
    </submittedName>
</protein>
<feature type="domain" description="KA1" evidence="1">
    <location>
        <begin position="234"/>
        <end position="286"/>
    </location>
</feature>
<dbReference type="RefSeq" id="WP_138656425.1">
    <property type="nucleotide sequence ID" value="NZ_VATY01000001.1"/>
</dbReference>
<dbReference type="Proteomes" id="UP000310314">
    <property type="component" value="Unassembled WGS sequence"/>
</dbReference>
<evidence type="ECO:0000313" key="3">
    <source>
        <dbReference type="Proteomes" id="UP000310314"/>
    </source>
</evidence>
<reference evidence="2 3" key="1">
    <citation type="submission" date="2019-05" db="EMBL/GenBank/DDBJ databases">
        <authorList>
            <person name="Zhang J.-Y."/>
            <person name="Feg X."/>
            <person name="Du Z.-J."/>
        </authorList>
    </citation>
    <scope>NUCLEOTIDE SEQUENCE [LARGE SCALE GENOMIC DNA]</scope>
    <source>
        <strain evidence="2 3">RZ26</strain>
    </source>
</reference>
<keyword evidence="2" id="KW-0547">Nucleotide-binding</keyword>
<dbReference type="AlphaFoldDB" id="A0A5S3PU49"/>
<dbReference type="InterPro" id="IPR001772">
    <property type="entry name" value="KA1_dom"/>
</dbReference>
<gene>
    <name evidence="2" type="ORF">FEE95_03415</name>
</gene>
<name>A0A5S3PU49_9FLAO</name>
<dbReference type="Pfam" id="PF13175">
    <property type="entry name" value="AAA_15"/>
    <property type="match status" value="1"/>
</dbReference>
<keyword evidence="2" id="KW-0067">ATP-binding</keyword>
<accession>A0A5S3PU49</accession>
<comment type="caution">
    <text evidence="2">The sequence shown here is derived from an EMBL/GenBank/DDBJ whole genome shotgun (WGS) entry which is preliminary data.</text>
</comment>
<dbReference type="PROSITE" id="PS50032">
    <property type="entry name" value="KA1"/>
    <property type="match status" value="1"/>
</dbReference>
<dbReference type="PANTHER" id="PTHR43581:SF2">
    <property type="entry name" value="EXCINUCLEASE ATPASE SUBUNIT"/>
    <property type="match status" value="1"/>
</dbReference>
<organism evidence="2 3">
    <name type="scientific">Maribacter algarum</name>
    <name type="common">ex Zhang et al. 2020</name>
    <dbReference type="NCBI Taxonomy" id="2578118"/>
    <lineage>
        <taxon>Bacteria</taxon>
        <taxon>Pseudomonadati</taxon>
        <taxon>Bacteroidota</taxon>
        <taxon>Flavobacteriia</taxon>
        <taxon>Flavobacteriales</taxon>
        <taxon>Flavobacteriaceae</taxon>
        <taxon>Maribacter</taxon>
    </lineage>
</organism>
<evidence type="ECO:0000313" key="2">
    <source>
        <dbReference type="EMBL" id="TMM58493.1"/>
    </source>
</evidence>
<keyword evidence="3" id="KW-1185">Reference proteome</keyword>
<dbReference type="EMBL" id="VATY01000001">
    <property type="protein sequence ID" value="TMM58493.1"/>
    <property type="molecule type" value="Genomic_DNA"/>
</dbReference>
<dbReference type="InterPro" id="IPR041685">
    <property type="entry name" value="AAA_GajA/Old/RecF-like"/>
</dbReference>
<evidence type="ECO:0000259" key="1">
    <source>
        <dbReference type="PROSITE" id="PS50032"/>
    </source>
</evidence>
<dbReference type="InterPro" id="IPR027417">
    <property type="entry name" value="P-loop_NTPase"/>
</dbReference>
<dbReference type="InterPro" id="IPR051396">
    <property type="entry name" value="Bact_Antivir_Def_Nuclease"/>
</dbReference>
<sequence length="440" mass="51015">MAETLHIKNFGPIKEAKIDVKDMMIFIGKQASGKSTLAKIITILNDFNFRQNDSTKLKNELEKYNLQSYLKKNTLITYESLYFRYHYSSEKETKFDYDSLLERLFAIKEKKKEKEKNELIKVVINLMITAIVLDGKQRILFRELGNDDSFGFHDNILEIFDKTKDNNKYIDEILSLFKLEDSLDSYKLLMSPVKKAFQYIRPLDSLYIPAERSLIPLLSPNIAGLINNDIKIPKHILTTIQEFEKAVQEIEDLNIDILGSFRFKRVNGSSYIYHNKTQRILLRESASGIQTLLPLVLLIEHSIQNINYLNLNYVVEEPELNLYPEAQYNLVKYLVKNCLETNRQVLSKNLIITTHSPYILASVNNLLLAHTKGKINAEKANTIIENCSWITPENFNAYEVKDGSVNKIFNSENNLIEETIIDEVTDFIMDDFRTLALIND</sequence>
<dbReference type="GO" id="GO:0005524">
    <property type="term" value="F:ATP binding"/>
    <property type="evidence" value="ECO:0007669"/>
    <property type="project" value="UniProtKB-KW"/>
</dbReference>
<dbReference type="PANTHER" id="PTHR43581">
    <property type="entry name" value="ATP/GTP PHOSPHATASE"/>
    <property type="match status" value="1"/>
</dbReference>
<proteinExistence type="predicted"/>
<dbReference type="OrthoDB" id="1098190at2"/>
<dbReference type="SUPFAM" id="SSF52540">
    <property type="entry name" value="P-loop containing nucleoside triphosphate hydrolases"/>
    <property type="match status" value="1"/>
</dbReference>
<dbReference type="Gene3D" id="3.40.50.300">
    <property type="entry name" value="P-loop containing nucleotide triphosphate hydrolases"/>
    <property type="match status" value="1"/>
</dbReference>